<feature type="non-terminal residue" evidence="1">
    <location>
        <position position="33"/>
    </location>
</feature>
<sequence length="33" mass="3639">MGFLGGQKMCVTEPTRWRSFEPAIAPASIEIKS</sequence>
<name>A0A383DU97_9ZZZZ</name>
<reference evidence="1" key="1">
    <citation type="submission" date="2018-05" db="EMBL/GenBank/DDBJ databases">
        <authorList>
            <person name="Lanie J.A."/>
            <person name="Ng W.-L."/>
            <person name="Kazmierczak K.M."/>
            <person name="Andrzejewski T.M."/>
            <person name="Davidsen T.M."/>
            <person name="Wayne K.J."/>
            <person name="Tettelin H."/>
            <person name="Glass J.I."/>
            <person name="Rusch D."/>
            <person name="Podicherti R."/>
            <person name="Tsui H.-C.T."/>
            <person name="Winkler M.E."/>
        </authorList>
    </citation>
    <scope>NUCLEOTIDE SEQUENCE</scope>
</reference>
<protein>
    <submittedName>
        <fullName evidence="1">Uncharacterized protein</fullName>
    </submittedName>
</protein>
<evidence type="ECO:0000313" key="1">
    <source>
        <dbReference type="EMBL" id="SVE47823.1"/>
    </source>
</evidence>
<dbReference type="AlphaFoldDB" id="A0A383DU97"/>
<dbReference type="EMBL" id="UINC01220071">
    <property type="protein sequence ID" value="SVE47823.1"/>
    <property type="molecule type" value="Genomic_DNA"/>
</dbReference>
<gene>
    <name evidence="1" type="ORF">METZ01_LOCUS500677</name>
</gene>
<accession>A0A383DU97</accession>
<organism evidence="1">
    <name type="scientific">marine metagenome</name>
    <dbReference type="NCBI Taxonomy" id="408172"/>
    <lineage>
        <taxon>unclassified sequences</taxon>
        <taxon>metagenomes</taxon>
        <taxon>ecological metagenomes</taxon>
    </lineage>
</organism>
<proteinExistence type="predicted"/>